<dbReference type="InterPro" id="IPR006759">
    <property type="entry name" value="Glyco_transf_54"/>
</dbReference>
<dbReference type="PROSITE" id="PS51257">
    <property type="entry name" value="PROKAR_LIPOPROTEIN"/>
    <property type="match status" value="1"/>
</dbReference>
<evidence type="ECO:0000256" key="1">
    <source>
        <dbReference type="SAM" id="SignalP"/>
    </source>
</evidence>
<reference evidence="3" key="1">
    <citation type="submission" date="2025-08" db="UniProtKB">
        <authorList>
            <consortium name="Ensembl"/>
        </authorList>
    </citation>
    <scope>IDENTIFICATION</scope>
</reference>
<sequence>MRTKKKSLLVVVVFVLFSFSCFCISRMAQSRNQLINCRNHILGFKESLLSLKNRSEKNTRDIMKALIQMKLEITQRGNLSEILDEKKVDILSRNQIISDRFEAFKFFFPHLRNMGKIYPDVIISKGKSGASFALGIPTMRRGNHTYLKQTLASVIYRMTPTEEKDSVVIVSVSDNNEDYLNYVVGMIKTTFKRQVKSGSLEVISVPTFLYQTLLQGKQMAYESDQIDSWKIKQVLDFCILMLYAQPKARYYLQLEDDIIAEKMYFTKMSKFVNSIIPNDWLLIEFSILGFIGNLFRSEDLSEFVHFFLMFYQEKPIGLLLHDI</sequence>
<evidence type="ECO:0000259" key="2">
    <source>
        <dbReference type="Pfam" id="PF04666"/>
    </source>
</evidence>
<dbReference type="GeneTree" id="ENSGT00940000161998"/>
<keyword evidence="4" id="KW-1185">Reference proteome</keyword>
<evidence type="ECO:0000313" key="4">
    <source>
        <dbReference type="Proteomes" id="UP000694385"/>
    </source>
</evidence>
<dbReference type="GO" id="GO:0005795">
    <property type="term" value="C:Golgi stack"/>
    <property type="evidence" value="ECO:0007669"/>
    <property type="project" value="Ensembl"/>
</dbReference>
<dbReference type="InterPro" id="IPR057279">
    <property type="entry name" value="MGAT4"/>
</dbReference>
<feature type="signal peptide" evidence="1">
    <location>
        <begin position="1"/>
        <end position="23"/>
    </location>
</feature>
<dbReference type="Pfam" id="PF04666">
    <property type="entry name" value="MGAT4_cons"/>
    <property type="match status" value="1"/>
</dbReference>
<keyword evidence="1" id="KW-0732">Signal</keyword>
<dbReference type="OMA" id="QPKARYY"/>
<dbReference type="GO" id="GO:0006487">
    <property type="term" value="P:protein N-linked glycosylation"/>
    <property type="evidence" value="ECO:0007669"/>
    <property type="project" value="TreeGrafter"/>
</dbReference>
<dbReference type="GO" id="GO:0005783">
    <property type="term" value="C:endoplasmic reticulum"/>
    <property type="evidence" value="ECO:0007669"/>
    <property type="project" value="Ensembl"/>
</dbReference>
<organism evidence="3 4">
    <name type="scientific">Jaculus jaculus</name>
    <name type="common">Lesser Egyptian jerboa</name>
    <dbReference type="NCBI Taxonomy" id="51337"/>
    <lineage>
        <taxon>Eukaryota</taxon>
        <taxon>Metazoa</taxon>
        <taxon>Chordata</taxon>
        <taxon>Craniata</taxon>
        <taxon>Vertebrata</taxon>
        <taxon>Euteleostomi</taxon>
        <taxon>Mammalia</taxon>
        <taxon>Eutheria</taxon>
        <taxon>Euarchontoglires</taxon>
        <taxon>Glires</taxon>
        <taxon>Rodentia</taxon>
        <taxon>Myomorpha</taxon>
        <taxon>Dipodoidea</taxon>
        <taxon>Dipodidae</taxon>
        <taxon>Dipodinae</taxon>
        <taxon>Jaculus</taxon>
    </lineage>
</organism>
<proteinExistence type="predicted"/>
<dbReference type="Proteomes" id="UP000694385">
    <property type="component" value="Unassembled WGS sequence"/>
</dbReference>
<reference evidence="3" key="2">
    <citation type="submission" date="2025-09" db="UniProtKB">
        <authorList>
            <consortium name="Ensembl"/>
        </authorList>
    </citation>
    <scope>IDENTIFICATION</scope>
</reference>
<gene>
    <name evidence="3" type="primary">Mgat4d</name>
</gene>
<feature type="domain" description="MGAT4 conserved region" evidence="2">
    <location>
        <begin position="97"/>
        <end position="323"/>
    </location>
</feature>
<dbReference type="GO" id="GO:0005793">
    <property type="term" value="C:endoplasmic reticulum-Golgi intermediate compartment"/>
    <property type="evidence" value="ECO:0007669"/>
    <property type="project" value="Ensembl"/>
</dbReference>
<dbReference type="GO" id="GO:0016020">
    <property type="term" value="C:membrane"/>
    <property type="evidence" value="ECO:0007669"/>
    <property type="project" value="Ensembl"/>
</dbReference>
<dbReference type="PANTHER" id="PTHR12062">
    <property type="entry name" value="N-ACETYLGLUCOSAMINYLTRANSFERASE VI"/>
    <property type="match status" value="1"/>
</dbReference>
<dbReference type="GO" id="GO:0008375">
    <property type="term" value="F:acetylglucosaminyltransferase activity"/>
    <property type="evidence" value="ECO:0007669"/>
    <property type="project" value="TreeGrafter"/>
</dbReference>
<dbReference type="AlphaFoldDB" id="A0A8C5K3S1"/>
<evidence type="ECO:0000313" key="3">
    <source>
        <dbReference type="Ensembl" id="ENSJJAP00000004422.1"/>
    </source>
</evidence>
<feature type="chain" id="PRO_5034245683" evidence="1">
    <location>
        <begin position="24"/>
        <end position="323"/>
    </location>
</feature>
<name>A0A8C5K3S1_JACJA</name>
<dbReference type="Ensembl" id="ENSJJAT00000010390.1">
    <property type="protein sequence ID" value="ENSJJAP00000004422.1"/>
    <property type="gene ID" value="ENSJJAG00000009209.1"/>
</dbReference>
<dbReference type="PANTHER" id="PTHR12062:SF10">
    <property type="entry name" value="ALPHA-1,3-MANNOSYL-GLYCOPROTEIN 4-BETA-N-ACETYLGLUCOSAMINYLTRANSFERASE-LIKE PROTEIN MGAT4D"/>
    <property type="match status" value="1"/>
</dbReference>
<accession>A0A8C5K3S1</accession>
<protein>
    <submittedName>
        <fullName evidence="3">MGAT4 family, member C</fullName>
    </submittedName>
</protein>